<gene>
    <name evidence="2" type="ORF">TeGR_g8631</name>
</gene>
<comment type="caution">
    <text evidence="2">The sequence shown here is derived from an EMBL/GenBank/DDBJ whole genome shotgun (WGS) entry which is preliminary data.</text>
</comment>
<evidence type="ECO:0000313" key="2">
    <source>
        <dbReference type="EMBL" id="GMI33629.1"/>
    </source>
</evidence>
<organism evidence="2 3">
    <name type="scientific">Tetraparma gracilis</name>
    <dbReference type="NCBI Taxonomy" id="2962635"/>
    <lineage>
        <taxon>Eukaryota</taxon>
        <taxon>Sar</taxon>
        <taxon>Stramenopiles</taxon>
        <taxon>Ochrophyta</taxon>
        <taxon>Bolidophyceae</taxon>
        <taxon>Parmales</taxon>
        <taxon>Triparmaceae</taxon>
        <taxon>Tetraparma</taxon>
    </lineage>
</organism>
<feature type="transmembrane region" description="Helical" evidence="1">
    <location>
        <begin position="214"/>
        <end position="233"/>
    </location>
</feature>
<dbReference type="EMBL" id="BRYB01003258">
    <property type="protein sequence ID" value="GMI33629.1"/>
    <property type="molecule type" value="Genomic_DNA"/>
</dbReference>
<name>A0ABQ6MVU2_9STRA</name>
<accession>A0ABQ6MVU2</accession>
<keyword evidence="1" id="KW-0472">Membrane</keyword>
<sequence length="252" mass="27954">MSNFCLGRLFQAMGSVGLIFTVIGVAMMAGGGDEDYPELSKVDPEADWVFHGNHCTISQHSSYSFWGGCYESGMESGKQFNWVGPDERMLKGGSSKCRDWCMEVHDFKFTIDEDGTEVIGGRVVVDQKQVEEEDEDCELRSVDDMNSRATHYHQLGDTVDCWEGAEPEDDHPKWRIYECTIGSAADNNDVDECWAINDPVATFNSNMVKIKLRYNVVMISIIVGPVLLLLSIFGCCKTGVCSNEDGAKVVDA</sequence>
<protein>
    <submittedName>
        <fullName evidence="2">Uncharacterized protein</fullName>
    </submittedName>
</protein>
<evidence type="ECO:0000313" key="3">
    <source>
        <dbReference type="Proteomes" id="UP001165060"/>
    </source>
</evidence>
<reference evidence="2 3" key="1">
    <citation type="journal article" date="2023" name="Commun. Biol.">
        <title>Genome analysis of Parmales, the sister group of diatoms, reveals the evolutionary specialization of diatoms from phago-mixotrophs to photoautotrophs.</title>
        <authorList>
            <person name="Ban H."/>
            <person name="Sato S."/>
            <person name="Yoshikawa S."/>
            <person name="Yamada K."/>
            <person name="Nakamura Y."/>
            <person name="Ichinomiya M."/>
            <person name="Sato N."/>
            <person name="Blanc-Mathieu R."/>
            <person name="Endo H."/>
            <person name="Kuwata A."/>
            <person name="Ogata H."/>
        </authorList>
    </citation>
    <scope>NUCLEOTIDE SEQUENCE [LARGE SCALE GENOMIC DNA]</scope>
</reference>
<feature type="transmembrane region" description="Helical" evidence="1">
    <location>
        <begin position="12"/>
        <end position="31"/>
    </location>
</feature>
<evidence type="ECO:0000256" key="1">
    <source>
        <dbReference type="SAM" id="Phobius"/>
    </source>
</evidence>
<keyword evidence="1" id="KW-0812">Transmembrane</keyword>
<keyword evidence="1" id="KW-1133">Transmembrane helix</keyword>
<proteinExistence type="predicted"/>
<keyword evidence="3" id="KW-1185">Reference proteome</keyword>
<dbReference type="Proteomes" id="UP001165060">
    <property type="component" value="Unassembled WGS sequence"/>
</dbReference>